<feature type="transmembrane region" description="Helical" evidence="7">
    <location>
        <begin position="157"/>
        <end position="179"/>
    </location>
</feature>
<feature type="transmembrane region" description="Helical" evidence="7">
    <location>
        <begin position="130"/>
        <end position="151"/>
    </location>
</feature>
<reference evidence="8" key="1">
    <citation type="submission" date="2022-12" db="EMBL/GenBank/DDBJ databases">
        <title>Genome sequence of HCMS5-2.</title>
        <authorList>
            <person name="Woo H."/>
        </authorList>
    </citation>
    <scope>NUCLEOTIDE SEQUENCE</scope>
    <source>
        <strain evidence="8">HCMS5-2</strain>
    </source>
</reference>
<keyword evidence="3 8" id="KW-0808">Transferase</keyword>
<dbReference type="GO" id="GO:0016740">
    <property type="term" value="F:transferase activity"/>
    <property type="evidence" value="ECO:0007669"/>
    <property type="project" value="UniProtKB-KW"/>
</dbReference>
<evidence type="ECO:0000256" key="6">
    <source>
        <dbReference type="ARBA" id="ARBA00023136"/>
    </source>
</evidence>
<keyword evidence="9" id="KW-1185">Reference proteome</keyword>
<evidence type="ECO:0000313" key="8">
    <source>
        <dbReference type="EMBL" id="MCZ4242904.1"/>
    </source>
</evidence>
<dbReference type="PANTHER" id="PTHR22926">
    <property type="entry name" value="PHOSPHO-N-ACETYLMURAMOYL-PENTAPEPTIDE-TRANSFERASE"/>
    <property type="match status" value="1"/>
</dbReference>
<protein>
    <submittedName>
        <fullName evidence="8">UDP-GlcNAc--UDP-phosphate GlcNAc-1-phosphate transferase</fullName>
    </submittedName>
</protein>
<keyword evidence="2" id="KW-1003">Cell membrane</keyword>
<feature type="transmembrane region" description="Helical" evidence="7">
    <location>
        <begin position="82"/>
        <end position="101"/>
    </location>
</feature>
<dbReference type="InterPro" id="IPR000715">
    <property type="entry name" value="Glycosyl_transferase_4"/>
</dbReference>
<dbReference type="RefSeq" id="WP_269425987.1">
    <property type="nucleotide sequence ID" value="NZ_JAPWGM010000001.1"/>
</dbReference>
<organism evidence="8 9">
    <name type="scientific">Pedobacter punctiformis</name>
    <dbReference type="NCBI Taxonomy" id="3004097"/>
    <lineage>
        <taxon>Bacteria</taxon>
        <taxon>Pseudomonadati</taxon>
        <taxon>Bacteroidota</taxon>
        <taxon>Sphingobacteriia</taxon>
        <taxon>Sphingobacteriales</taxon>
        <taxon>Sphingobacteriaceae</taxon>
        <taxon>Pedobacter</taxon>
    </lineage>
</organism>
<feature type="transmembrane region" description="Helical" evidence="7">
    <location>
        <begin position="107"/>
        <end position="123"/>
    </location>
</feature>
<dbReference type="Pfam" id="PF00953">
    <property type="entry name" value="Glycos_transf_4"/>
    <property type="match status" value="1"/>
</dbReference>
<feature type="transmembrane region" description="Helical" evidence="7">
    <location>
        <begin position="55"/>
        <end position="75"/>
    </location>
</feature>
<feature type="transmembrane region" description="Helical" evidence="7">
    <location>
        <begin position="205"/>
        <end position="225"/>
    </location>
</feature>
<evidence type="ECO:0000313" key="9">
    <source>
        <dbReference type="Proteomes" id="UP001144347"/>
    </source>
</evidence>
<dbReference type="EMBL" id="JAPWGM010000001">
    <property type="protein sequence ID" value="MCZ4242904.1"/>
    <property type="molecule type" value="Genomic_DNA"/>
</dbReference>
<feature type="transmembrane region" description="Helical" evidence="7">
    <location>
        <begin position="6"/>
        <end position="25"/>
    </location>
</feature>
<accession>A0ABT4L4R5</accession>
<feature type="transmembrane region" description="Helical" evidence="7">
    <location>
        <begin position="32"/>
        <end position="49"/>
    </location>
</feature>
<feature type="transmembrane region" description="Helical" evidence="7">
    <location>
        <begin position="231"/>
        <end position="249"/>
    </location>
</feature>
<evidence type="ECO:0000256" key="5">
    <source>
        <dbReference type="ARBA" id="ARBA00022989"/>
    </source>
</evidence>
<evidence type="ECO:0000256" key="3">
    <source>
        <dbReference type="ARBA" id="ARBA00022679"/>
    </source>
</evidence>
<comment type="caution">
    <text evidence="8">The sequence shown here is derived from an EMBL/GenBank/DDBJ whole genome shotgun (WGS) entry which is preliminary data.</text>
</comment>
<evidence type="ECO:0000256" key="2">
    <source>
        <dbReference type="ARBA" id="ARBA00022475"/>
    </source>
</evidence>
<gene>
    <name evidence="8" type="ORF">O0955_02725</name>
</gene>
<evidence type="ECO:0000256" key="7">
    <source>
        <dbReference type="SAM" id="Phobius"/>
    </source>
</evidence>
<keyword evidence="6 7" id="KW-0472">Membrane</keyword>
<name>A0ABT4L4R5_9SPHI</name>
<sequence length="261" mass="30547">MFDFEYPYFIIGLFLISGISFIDDIITLNNKIRLSIHLLAVALMFYQWNLFDFNWYWLIIAAIFVIGTINAYNFMDGINGITGAYSLVTIITLFYLNTLYAFTNQNLIILTGLSLLVFNFFNFREKAKCFAGDVGSVSIAFILIFLIGQLVLKTQNFSYILLFLLYGLDTVFTIFFRVIRKENIFEAHRSHFYQYLSNELKWPHLRVSTLYFALQLLINLCLIFWTKDSPLLNLILIFICGLLFLLTRFKLEGKKHLLNLE</sequence>
<comment type="subcellular location">
    <subcellularLocation>
        <location evidence="1">Cell membrane</location>
        <topology evidence="1">Multi-pass membrane protein</topology>
    </subcellularLocation>
</comment>
<dbReference type="PANTHER" id="PTHR22926:SF3">
    <property type="entry name" value="UNDECAPRENYL-PHOSPHATE ALPHA-N-ACETYLGLUCOSAMINYL 1-PHOSPHATE TRANSFERASE"/>
    <property type="match status" value="1"/>
</dbReference>
<evidence type="ECO:0000256" key="1">
    <source>
        <dbReference type="ARBA" id="ARBA00004651"/>
    </source>
</evidence>
<evidence type="ECO:0000256" key="4">
    <source>
        <dbReference type="ARBA" id="ARBA00022692"/>
    </source>
</evidence>
<keyword evidence="4 7" id="KW-0812">Transmembrane</keyword>
<keyword evidence="5 7" id="KW-1133">Transmembrane helix</keyword>
<proteinExistence type="predicted"/>
<dbReference type="Proteomes" id="UP001144347">
    <property type="component" value="Unassembled WGS sequence"/>
</dbReference>